<feature type="transmembrane region" description="Helical" evidence="1">
    <location>
        <begin position="456"/>
        <end position="479"/>
    </location>
</feature>
<keyword evidence="1" id="KW-1133">Transmembrane helix</keyword>
<sequence>MSDWFEVFQRYSGKSAVMALFLLCALPVTVLTALFTPPGQSPDEPAHVARAAGLLHGAILAVRKPVLDPNTGQMEMLSGVKVNPGIMSAAIGVSTQLGSRLVVTADDAEEMLTQPPQPGRVFNDIPNTGRYFPLAYLPATLGLALGMLFAGGKPFVCFMLARFGMLTAFLALGLLALRVAAYGEALLLTVLLLPMSLFLAGTVNVDGVLIGLACLSAAALTRGFRWFGLLALVVLLLTIPPYLPLLGVFLLPLFAPGLLWRLRDVVLAVLPVLIWAGVVAVFVAVPFGKAPYHPGPLFLGDRTVLLDHVDPAANLNILLAQPLRFITMPLHEMVRGAAATLASTIGVLGPLRIILPDWYYGLWSAAGIVVLAGLLFSKRPKLLPVGTQAVNLVWTTALLFGNFVLILVASYISWTGVGFDHIEGMQGRYLLPLLPFLLYAVPSLRPRWHIPPLLPALPVVLLGLYDIGYIPMCLLNSYYLH</sequence>
<dbReference type="InterPro" id="IPR018674">
    <property type="entry name" value="DUF2142_membrane"/>
</dbReference>
<organism evidence="2 3">
    <name type="scientific">Acidocella aromatica</name>
    <dbReference type="NCBI Taxonomy" id="1303579"/>
    <lineage>
        <taxon>Bacteria</taxon>
        <taxon>Pseudomonadati</taxon>
        <taxon>Pseudomonadota</taxon>
        <taxon>Alphaproteobacteria</taxon>
        <taxon>Acetobacterales</taxon>
        <taxon>Acidocellaceae</taxon>
        <taxon>Acidocella</taxon>
    </lineage>
</organism>
<dbReference type="Proteomes" id="UP000553706">
    <property type="component" value="Unassembled WGS sequence"/>
</dbReference>
<evidence type="ECO:0000256" key="1">
    <source>
        <dbReference type="SAM" id="Phobius"/>
    </source>
</evidence>
<dbReference type="RefSeq" id="WP_183266489.1">
    <property type="nucleotide sequence ID" value="NZ_JACHFJ010000007.1"/>
</dbReference>
<keyword evidence="1" id="KW-0472">Membrane</keyword>
<reference evidence="2 3" key="1">
    <citation type="submission" date="2020-08" db="EMBL/GenBank/DDBJ databases">
        <title>Genomic Encyclopedia of Type Strains, Phase IV (KMG-IV): sequencing the most valuable type-strain genomes for metagenomic binning, comparative biology and taxonomic classification.</title>
        <authorList>
            <person name="Goeker M."/>
        </authorList>
    </citation>
    <scope>NUCLEOTIDE SEQUENCE [LARGE SCALE GENOMIC DNA]</scope>
    <source>
        <strain evidence="2 3">DSM 27026</strain>
    </source>
</reference>
<gene>
    <name evidence="2" type="ORF">HNP71_001743</name>
</gene>
<feature type="transmembrane region" description="Helical" evidence="1">
    <location>
        <begin position="187"/>
        <end position="215"/>
    </location>
</feature>
<feature type="transmembrane region" description="Helical" evidence="1">
    <location>
        <begin position="360"/>
        <end position="377"/>
    </location>
</feature>
<proteinExistence type="predicted"/>
<accession>A0A840VCE9</accession>
<evidence type="ECO:0008006" key="4">
    <source>
        <dbReference type="Google" id="ProtNLM"/>
    </source>
</evidence>
<dbReference type="EMBL" id="JACHFJ010000007">
    <property type="protein sequence ID" value="MBB5373483.1"/>
    <property type="molecule type" value="Genomic_DNA"/>
</dbReference>
<evidence type="ECO:0000313" key="3">
    <source>
        <dbReference type="Proteomes" id="UP000553706"/>
    </source>
</evidence>
<feature type="transmembrane region" description="Helical" evidence="1">
    <location>
        <begin position="333"/>
        <end position="354"/>
    </location>
</feature>
<protein>
    <recommendedName>
        <fullName evidence="4">DUF2142 domain-containing protein</fullName>
    </recommendedName>
</protein>
<feature type="transmembrane region" description="Helical" evidence="1">
    <location>
        <begin position="227"/>
        <end position="253"/>
    </location>
</feature>
<feature type="transmembrane region" description="Helical" evidence="1">
    <location>
        <begin position="389"/>
        <end position="414"/>
    </location>
</feature>
<keyword evidence="3" id="KW-1185">Reference proteome</keyword>
<feature type="transmembrane region" description="Helical" evidence="1">
    <location>
        <begin position="131"/>
        <end position="151"/>
    </location>
</feature>
<comment type="caution">
    <text evidence="2">The sequence shown here is derived from an EMBL/GenBank/DDBJ whole genome shotgun (WGS) entry which is preliminary data.</text>
</comment>
<feature type="transmembrane region" description="Helical" evidence="1">
    <location>
        <begin position="265"/>
        <end position="287"/>
    </location>
</feature>
<feature type="transmembrane region" description="Helical" evidence="1">
    <location>
        <begin position="16"/>
        <end position="35"/>
    </location>
</feature>
<evidence type="ECO:0000313" key="2">
    <source>
        <dbReference type="EMBL" id="MBB5373483.1"/>
    </source>
</evidence>
<keyword evidence="1" id="KW-0812">Transmembrane</keyword>
<dbReference type="AlphaFoldDB" id="A0A840VCE9"/>
<name>A0A840VCE9_9PROT</name>
<feature type="transmembrane region" description="Helical" evidence="1">
    <location>
        <begin position="163"/>
        <end position="181"/>
    </location>
</feature>
<dbReference type="Pfam" id="PF09913">
    <property type="entry name" value="DUF2142"/>
    <property type="match status" value="1"/>
</dbReference>